<feature type="region of interest" description="Disordered" evidence="1">
    <location>
        <begin position="1"/>
        <end position="47"/>
    </location>
</feature>
<accession>A0A8S9KYQ5</accession>
<feature type="region of interest" description="Disordered" evidence="1">
    <location>
        <begin position="147"/>
        <end position="176"/>
    </location>
</feature>
<evidence type="ECO:0000313" key="2">
    <source>
        <dbReference type="EMBL" id="KAF2599459.1"/>
    </source>
</evidence>
<evidence type="ECO:0000256" key="1">
    <source>
        <dbReference type="SAM" id="MobiDB-lite"/>
    </source>
</evidence>
<proteinExistence type="predicted"/>
<feature type="compositionally biased region" description="Polar residues" evidence="1">
    <location>
        <begin position="30"/>
        <end position="47"/>
    </location>
</feature>
<comment type="caution">
    <text evidence="2">The sequence shown here is derived from an EMBL/GenBank/DDBJ whole genome shotgun (WGS) entry which is preliminary data.</text>
</comment>
<protein>
    <submittedName>
        <fullName evidence="2">Uncharacterized protein</fullName>
    </submittedName>
</protein>
<dbReference type="EMBL" id="QGKW02000717">
    <property type="protein sequence ID" value="KAF2599459.1"/>
    <property type="molecule type" value="Genomic_DNA"/>
</dbReference>
<dbReference type="Proteomes" id="UP000712281">
    <property type="component" value="Unassembled WGS sequence"/>
</dbReference>
<evidence type="ECO:0000313" key="3">
    <source>
        <dbReference type="Proteomes" id="UP000712281"/>
    </source>
</evidence>
<reference evidence="2" key="1">
    <citation type="submission" date="2019-12" db="EMBL/GenBank/DDBJ databases">
        <title>Genome sequencing and annotation of Brassica cretica.</title>
        <authorList>
            <person name="Studholme D.J."/>
            <person name="Sarris P.F."/>
        </authorList>
    </citation>
    <scope>NUCLEOTIDE SEQUENCE</scope>
    <source>
        <strain evidence="2">PFS-001/15</strain>
        <tissue evidence="2">Leaf</tissue>
    </source>
</reference>
<dbReference type="AlphaFoldDB" id="A0A8S9KYQ5"/>
<sequence length="234" mass="27128">MEQRATFDEEDKLLHHSSWKKKSPSIDRYGSTSIDTQPHQPNNLRASTDNAYFPSINTNVDATRDRDYSIGNWVDDRYTRATQDPDGYARAINERTLHVSREDIADILQTANRADNLFIHLHNIPEHQQNATKEFYDTTGGIDKNFKQRTHHPTQPSIDVDVPTSVDRRPGYSTGKRRMSMESTEMIRDTPEIQMDTPFVFTTEISEDFWKELQEMSQPTSIFRNMLAHSHKPS</sequence>
<gene>
    <name evidence="2" type="ORF">F2Q68_00010002</name>
</gene>
<name>A0A8S9KYQ5_BRACR</name>
<organism evidence="2 3">
    <name type="scientific">Brassica cretica</name>
    <name type="common">Mustard</name>
    <dbReference type="NCBI Taxonomy" id="69181"/>
    <lineage>
        <taxon>Eukaryota</taxon>
        <taxon>Viridiplantae</taxon>
        <taxon>Streptophyta</taxon>
        <taxon>Embryophyta</taxon>
        <taxon>Tracheophyta</taxon>
        <taxon>Spermatophyta</taxon>
        <taxon>Magnoliopsida</taxon>
        <taxon>eudicotyledons</taxon>
        <taxon>Gunneridae</taxon>
        <taxon>Pentapetalae</taxon>
        <taxon>rosids</taxon>
        <taxon>malvids</taxon>
        <taxon>Brassicales</taxon>
        <taxon>Brassicaceae</taxon>
        <taxon>Brassiceae</taxon>
        <taxon>Brassica</taxon>
    </lineage>
</organism>